<name>T1GZR2_MEGSC</name>
<accession>T1GZR2</accession>
<evidence type="ECO:0000313" key="2">
    <source>
        <dbReference type="EnsemblMetazoa" id="MESCA009366-PA"/>
    </source>
</evidence>
<reference evidence="2" key="2">
    <citation type="submission" date="2015-06" db="UniProtKB">
        <authorList>
            <consortium name="EnsemblMetazoa"/>
        </authorList>
    </citation>
    <scope>IDENTIFICATION</scope>
</reference>
<reference evidence="3" key="1">
    <citation type="submission" date="2013-02" db="EMBL/GenBank/DDBJ databases">
        <authorList>
            <person name="Hughes D."/>
        </authorList>
    </citation>
    <scope>NUCLEOTIDE SEQUENCE</scope>
    <source>
        <strain>Durham</strain>
        <strain evidence="3">NC isolate 2 -- Noor lab</strain>
    </source>
</reference>
<dbReference type="EnsemblMetazoa" id="MESCA009366-RA">
    <property type="protein sequence ID" value="MESCA009366-PA"/>
    <property type="gene ID" value="MESCA009366"/>
</dbReference>
<dbReference type="Proteomes" id="UP000015102">
    <property type="component" value="Unassembled WGS sequence"/>
</dbReference>
<sequence length="195" mass="22440">RSGIDLFDAFQQILVKIICPIPQKGDKKGCNYQGISLFNIGYKILISILCETLKPRVIKIVGSYQCGLMRLCDFIAYSDNIDLIGRSSVNMVEFFLRLERAAGKRRQNKIHDFIPKHTAKELIMTMDSYNIDVVKNFVYLGSGVTSNNNFLFHFRKKNPFVNLRSYLRKRGVENKVQPRAKTTVPKSRRCPKDQS</sequence>
<feature type="region of interest" description="Disordered" evidence="1">
    <location>
        <begin position="175"/>
        <end position="195"/>
    </location>
</feature>
<organism evidence="2 3">
    <name type="scientific">Megaselia scalaris</name>
    <name type="common">Humpbacked fly</name>
    <name type="synonym">Phora scalaris</name>
    <dbReference type="NCBI Taxonomy" id="36166"/>
    <lineage>
        <taxon>Eukaryota</taxon>
        <taxon>Metazoa</taxon>
        <taxon>Ecdysozoa</taxon>
        <taxon>Arthropoda</taxon>
        <taxon>Hexapoda</taxon>
        <taxon>Insecta</taxon>
        <taxon>Pterygota</taxon>
        <taxon>Neoptera</taxon>
        <taxon>Endopterygota</taxon>
        <taxon>Diptera</taxon>
        <taxon>Brachycera</taxon>
        <taxon>Muscomorpha</taxon>
        <taxon>Platypezoidea</taxon>
        <taxon>Phoridae</taxon>
        <taxon>Megaseliini</taxon>
        <taxon>Megaselia</taxon>
    </lineage>
</organism>
<evidence type="ECO:0008006" key="4">
    <source>
        <dbReference type="Google" id="ProtNLM"/>
    </source>
</evidence>
<proteinExistence type="predicted"/>
<evidence type="ECO:0000256" key="1">
    <source>
        <dbReference type="SAM" id="MobiDB-lite"/>
    </source>
</evidence>
<protein>
    <recommendedName>
        <fullName evidence="4">Reverse transcriptase domain-containing protein</fullName>
    </recommendedName>
</protein>
<keyword evidence="3" id="KW-1185">Reference proteome</keyword>
<dbReference type="EMBL" id="CAQQ02013899">
    <property type="status" value="NOT_ANNOTATED_CDS"/>
    <property type="molecule type" value="Genomic_DNA"/>
</dbReference>
<evidence type="ECO:0000313" key="3">
    <source>
        <dbReference type="Proteomes" id="UP000015102"/>
    </source>
</evidence>
<dbReference type="AlphaFoldDB" id="T1GZR2"/>
<dbReference type="HOGENOM" id="CLU_1399489_0_0_1"/>